<comment type="subcellular location">
    <subcellularLocation>
        <location evidence="4 16">Cytoplasm</location>
    </subcellularLocation>
</comment>
<comment type="pathway">
    <text evidence="5 16">Cell wall biogenesis; peptidoglycan biosynthesis.</text>
</comment>
<dbReference type="InterPro" id="IPR011761">
    <property type="entry name" value="ATP-grasp"/>
</dbReference>
<dbReference type="InterPro" id="IPR000291">
    <property type="entry name" value="D-Ala_lig_Van_CS"/>
</dbReference>
<dbReference type="InterPro" id="IPR016185">
    <property type="entry name" value="PreATP-grasp_dom_sf"/>
</dbReference>
<dbReference type="PROSITE" id="PS50975">
    <property type="entry name" value="ATP_GRASP"/>
    <property type="match status" value="1"/>
</dbReference>
<evidence type="ECO:0000256" key="13">
    <source>
        <dbReference type="ARBA" id="ARBA00022984"/>
    </source>
</evidence>
<dbReference type="Pfam" id="PF01820">
    <property type="entry name" value="Dala_Dala_lig_N"/>
    <property type="match status" value="1"/>
</dbReference>
<gene>
    <name evidence="16" type="primary">ddl</name>
    <name evidence="19" type="ORF">CKO13_06635</name>
</gene>
<evidence type="ECO:0000256" key="10">
    <source>
        <dbReference type="ARBA" id="ARBA00022741"/>
    </source>
</evidence>
<dbReference type="Gene3D" id="3.30.470.20">
    <property type="entry name" value="ATP-grasp fold, B domain"/>
    <property type="match status" value="1"/>
</dbReference>
<dbReference type="PANTHER" id="PTHR23132">
    <property type="entry name" value="D-ALANINE--D-ALANINE LIGASE"/>
    <property type="match status" value="1"/>
</dbReference>
<keyword evidence="12 16" id="KW-0133">Cell shape</keyword>
<proteinExistence type="inferred from homology"/>
<evidence type="ECO:0000256" key="7">
    <source>
        <dbReference type="ARBA" id="ARBA00012216"/>
    </source>
</evidence>
<comment type="cofactor">
    <cofactor evidence="1">
        <name>Mn(2+)</name>
        <dbReference type="ChEBI" id="CHEBI:29035"/>
    </cofactor>
</comment>
<comment type="caution">
    <text evidence="19">The sequence shown here is derived from an EMBL/GenBank/DDBJ whole genome shotgun (WGS) entry which is preliminary data.</text>
</comment>
<dbReference type="InterPro" id="IPR013815">
    <property type="entry name" value="ATP_grasp_subdomain_1"/>
</dbReference>
<evidence type="ECO:0000256" key="6">
    <source>
        <dbReference type="ARBA" id="ARBA00010871"/>
    </source>
</evidence>
<evidence type="ECO:0000256" key="11">
    <source>
        <dbReference type="ARBA" id="ARBA00022840"/>
    </source>
</evidence>
<dbReference type="Pfam" id="PF07478">
    <property type="entry name" value="Dala_Dala_lig_C"/>
    <property type="match status" value="1"/>
</dbReference>
<dbReference type="PROSITE" id="PS00844">
    <property type="entry name" value="DALA_DALA_LIGASE_2"/>
    <property type="match status" value="1"/>
</dbReference>
<evidence type="ECO:0000256" key="17">
    <source>
        <dbReference type="PROSITE-ProRule" id="PRU00409"/>
    </source>
</evidence>
<dbReference type="GO" id="GO:0016874">
    <property type="term" value="F:ligase activity"/>
    <property type="evidence" value="ECO:0007669"/>
    <property type="project" value="UniProtKB-KW"/>
</dbReference>
<feature type="domain" description="ATP-grasp" evidence="18">
    <location>
        <begin position="107"/>
        <end position="300"/>
    </location>
</feature>
<evidence type="ECO:0000256" key="1">
    <source>
        <dbReference type="ARBA" id="ARBA00001936"/>
    </source>
</evidence>
<dbReference type="SUPFAM" id="SSF52440">
    <property type="entry name" value="PreATP-grasp domain"/>
    <property type="match status" value="1"/>
</dbReference>
<sequence length="304" mass="32134">MSVVPDPQRAGRIAVLMGGGSAERAISLRSGEAVLAALRRRGYDAAAFDPRDEPLEALRGYDGAFIALHGRGGEDGTIQGALETLGVPYTGSGVLGSALAMDKWRCKRLWQGCGLPTPAARLLRSGEAEQVRGLGWPLIVKPAREGSSLGMARVESAAELAAAYRQAAAYDEYVLAEAWVAGQEYTVALLGDRALPSIRLETGHAFFDYEAKYRAPDTRHECPSGLGEAEERRLAALCREAFAAAGGSGWGRVDVMRDGAGAWQLLEVNTIPGLTDHSLVPIAAAEAGIGFDELVARIFGEALA</sequence>
<evidence type="ECO:0000313" key="19">
    <source>
        <dbReference type="EMBL" id="MBK1726703.1"/>
    </source>
</evidence>
<evidence type="ECO:0000256" key="12">
    <source>
        <dbReference type="ARBA" id="ARBA00022960"/>
    </source>
</evidence>
<keyword evidence="11 17" id="KW-0067">ATP-binding</keyword>
<dbReference type="InterPro" id="IPR011095">
    <property type="entry name" value="Dala_Dala_lig_C"/>
</dbReference>
<dbReference type="Proteomes" id="UP000738126">
    <property type="component" value="Unassembled WGS sequence"/>
</dbReference>
<comment type="similarity">
    <text evidence="6 16">Belongs to the D-alanine--D-alanine ligase family.</text>
</comment>
<evidence type="ECO:0000256" key="4">
    <source>
        <dbReference type="ARBA" id="ARBA00004496"/>
    </source>
</evidence>
<dbReference type="NCBIfam" id="NF002378">
    <property type="entry name" value="PRK01372.1"/>
    <property type="match status" value="1"/>
</dbReference>
<evidence type="ECO:0000256" key="16">
    <source>
        <dbReference type="HAMAP-Rule" id="MF_00047"/>
    </source>
</evidence>
<protein>
    <recommendedName>
        <fullName evidence="7 16">D-alanine--D-alanine ligase</fullName>
        <ecNumber evidence="7 16">6.3.2.4</ecNumber>
    </recommendedName>
    <alternativeName>
        <fullName evidence="16">D-Ala-D-Ala ligase</fullName>
    </alternativeName>
    <alternativeName>
        <fullName evidence="16">D-alanylalanine synthetase</fullName>
    </alternativeName>
</protein>
<dbReference type="Gene3D" id="3.30.1490.20">
    <property type="entry name" value="ATP-grasp fold, A domain"/>
    <property type="match status" value="1"/>
</dbReference>
<keyword evidence="10 17" id="KW-0547">Nucleotide-binding</keyword>
<dbReference type="HAMAP" id="MF_00047">
    <property type="entry name" value="Dala_Dala_lig"/>
    <property type="match status" value="1"/>
</dbReference>
<evidence type="ECO:0000256" key="2">
    <source>
        <dbReference type="ARBA" id="ARBA00001946"/>
    </source>
</evidence>
<dbReference type="EMBL" id="NRSH01000061">
    <property type="protein sequence ID" value="MBK1726703.1"/>
    <property type="molecule type" value="Genomic_DNA"/>
</dbReference>
<evidence type="ECO:0000256" key="3">
    <source>
        <dbReference type="ARBA" id="ARBA00003921"/>
    </source>
</evidence>
<comment type="cofactor">
    <cofactor evidence="2">
        <name>Mg(2+)</name>
        <dbReference type="ChEBI" id="CHEBI:18420"/>
    </cofactor>
</comment>
<dbReference type="PANTHER" id="PTHR23132:SF23">
    <property type="entry name" value="D-ALANINE--D-ALANINE LIGASE B"/>
    <property type="match status" value="1"/>
</dbReference>
<dbReference type="InterPro" id="IPR011127">
    <property type="entry name" value="Dala_Dala_lig_N"/>
</dbReference>
<accession>A0ABS1E6W2</accession>
<keyword evidence="13 16" id="KW-0573">Peptidoglycan synthesis</keyword>
<comment type="catalytic activity">
    <reaction evidence="15 16">
        <text>2 D-alanine + ATP = D-alanyl-D-alanine + ADP + phosphate + H(+)</text>
        <dbReference type="Rhea" id="RHEA:11224"/>
        <dbReference type="ChEBI" id="CHEBI:15378"/>
        <dbReference type="ChEBI" id="CHEBI:30616"/>
        <dbReference type="ChEBI" id="CHEBI:43474"/>
        <dbReference type="ChEBI" id="CHEBI:57416"/>
        <dbReference type="ChEBI" id="CHEBI:57822"/>
        <dbReference type="ChEBI" id="CHEBI:456216"/>
        <dbReference type="EC" id="6.3.2.4"/>
    </reaction>
</comment>
<dbReference type="RefSeq" id="WP_200258278.1">
    <property type="nucleotide sequence ID" value="NZ_NRSH01000061.1"/>
</dbReference>
<evidence type="ECO:0000256" key="8">
    <source>
        <dbReference type="ARBA" id="ARBA00022490"/>
    </source>
</evidence>
<dbReference type="PROSITE" id="PS00843">
    <property type="entry name" value="DALA_DALA_LIGASE_1"/>
    <property type="match status" value="1"/>
</dbReference>
<keyword evidence="9 16" id="KW-0436">Ligase</keyword>
<evidence type="ECO:0000259" key="18">
    <source>
        <dbReference type="PROSITE" id="PS50975"/>
    </source>
</evidence>
<evidence type="ECO:0000256" key="14">
    <source>
        <dbReference type="ARBA" id="ARBA00023316"/>
    </source>
</evidence>
<dbReference type="InterPro" id="IPR005905">
    <property type="entry name" value="D_ala_D_ala"/>
</dbReference>
<evidence type="ECO:0000313" key="20">
    <source>
        <dbReference type="Proteomes" id="UP000738126"/>
    </source>
</evidence>
<dbReference type="Gene3D" id="3.40.50.20">
    <property type="match status" value="1"/>
</dbReference>
<evidence type="ECO:0000256" key="15">
    <source>
        <dbReference type="ARBA" id="ARBA00047614"/>
    </source>
</evidence>
<dbReference type="PIRSF" id="PIRSF039102">
    <property type="entry name" value="Ddl/VanB"/>
    <property type="match status" value="1"/>
</dbReference>
<dbReference type="SUPFAM" id="SSF56059">
    <property type="entry name" value="Glutathione synthetase ATP-binding domain-like"/>
    <property type="match status" value="1"/>
</dbReference>
<keyword evidence="14 16" id="KW-0961">Cell wall biogenesis/degradation</keyword>
<keyword evidence="20" id="KW-1185">Reference proteome</keyword>
<dbReference type="NCBIfam" id="TIGR01205">
    <property type="entry name" value="D_ala_D_alaTIGR"/>
    <property type="match status" value="1"/>
</dbReference>
<keyword evidence="8 16" id="KW-0963">Cytoplasm</keyword>
<organism evidence="19 20">
    <name type="scientific">Halorhodospira neutriphila</name>
    <dbReference type="NCBI Taxonomy" id="168379"/>
    <lineage>
        <taxon>Bacteria</taxon>
        <taxon>Pseudomonadati</taxon>
        <taxon>Pseudomonadota</taxon>
        <taxon>Gammaproteobacteria</taxon>
        <taxon>Chromatiales</taxon>
        <taxon>Ectothiorhodospiraceae</taxon>
        <taxon>Halorhodospira</taxon>
    </lineage>
</organism>
<comment type="function">
    <text evidence="3 16">Cell wall formation.</text>
</comment>
<evidence type="ECO:0000256" key="5">
    <source>
        <dbReference type="ARBA" id="ARBA00004752"/>
    </source>
</evidence>
<name>A0ABS1E6W2_9GAMM</name>
<reference evidence="19 20" key="1">
    <citation type="journal article" date="2020" name="Microorganisms">
        <title>Osmotic Adaptation and Compatible Solute Biosynthesis of Phototrophic Bacteria as Revealed from Genome Analyses.</title>
        <authorList>
            <person name="Imhoff J.F."/>
            <person name="Rahn T."/>
            <person name="Kunzel S."/>
            <person name="Keller A."/>
            <person name="Neulinger S.C."/>
        </authorList>
    </citation>
    <scope>NUCLEOTIDE SEQUENCE [LARGE SCALE GENOMIC DNA]</scope>
    <source>
        <strain evidence="19 20">DSM 15116</strain>
    </source>
</reference>
<dbReference type="EC" id="6.3.2.4" evidence="7 16"/>
<evidence type="ECO:0000256" key="9">
    <source>
        <dbReference type="ARBA" id="ARBA00022598"/>
    </source>
</evidence>